<dbReference type="EMBL" id="BGZK01000255">
    <property type="protein sequence ID" value="GBP32075.1"/>
    <property type="molecule type" value="Genomic_DNA"/>
</dbReference>
<name>A0A4C1V029_EUMVA</name>
<dbReference type="Proteomes" id="UP000299102">
    <property type="component" value="Unassembled WGS sequence"/>
</dbReference>
<sequence length="161" mass="16895">MLSVDYAMNSSDSIKLAFDDLGCGKELECTAGLSPSSGCSLNTGGLSRQQYGPAHPAGGGADSTRPRNNSPRSGVDNSRRASSKFRDPRDINYKRYRDQGQARQLHSLDPQGLVLPLGLSSTISNSLIVTESGCGEGITFSKGGELGTPVYTVVAVRNIAG</sequence>
<keyword evidence="3" id="KW-1185">Reference proteome</keyword>
<protein>
    <submittedName>
        <fullName evidence="2">Uncharacterized protein</fullName>
    </submittedName>
</protein>
<dbReference type="AlphaFoldDB" id="A0A4C1V029"/>
<proteinExistence type="predicted"/>
<feature type="compositionally biased region" description="Basic and acidic residues" evidence="1">
    <location>
        <begin position="84"/>
        <end position="100"/>
    </location>
</feature>
<reference evidence="2 3" key="1">
    <citation type="journal article" date="2019" name="Commun. Biol.">
        <title>The bagworm genome reveals a unique fibroin gene that provides high tensile strength.</title>
        <authorList>
            <person name="Kono N."/>
            <person name="Nakamura H."/>
            <person name="Ohtoshi R."/>
            <person name="Tomita M."/>
            <person name="Numata K."/>
            <person name="Arakawa K."/>
        </authorList>
    </citation>
    <scope>NUCLEOTIDE SEQUENCE [LARGE SCALE GENOMIC DNA]</scope>
</reference>
<organism evidence="2 3">
    <name type="scientific">Eumeta variegata</name>
    <name type="common">Bagworm moth</name>
    <name type="synonym">Eumeta japonica</name>
    <dbReference type="NCBI Taxonomy" id="151549"/>
    <lineage>
        <taxon>Eukaryota</taxon>
        <taxon>Metazoa</taxon>
        <taxon>Ecdysozoa</taxon>
        <taxon>Arthropoda</taxon>
        <taxon>Hexapoda</taxon>
        <taxon>Insecta</taxon>
        <taxon>Pterygota</taxon>
        <taxon>Neoptera</taxon>
        <taxon>Endopterygota</taxon>
        <taxon>Lepidoptera</taxon>
        <taxon>Glossata</taxon>
        <taxon>Ditrysia</taxon>
        <taxon>Tineoidea</taxon>
        <taxon>Psychidae</taxon>
        <taxon>Oiketicinae</taxon>
        <taxon>Eumeta</taxon>
    </lineage>
</organism>
<feature type="region of interest" description="Disordered" evidence="1">
    <location>
        <begin position="44"/>
        <end position="104"/>
    </location>
</feature>
<feature type="compositionally biased region" description="Polar residues" evidence="1">
    <location>
        <begin position="66"/>
        <end position="76"/>
    </location>
</feature>
<evidence type="ECO:0000313" key="3">
    <source>
        <dbReference type="Proteomes" id="UP000299102"/>
    </source>
</evidence>
<comment type="caution">
    <text evidence="2">The sequence shown here is derived from an EMBL/GenBank/DDBJ whole genome shotgun (WGS) entry which is preliminary data.</text>
</comment>
<evidence type="ECO:0000256" key="1">
    <source>
        <dbReference type="SAM" id="MobiDB-lite"/>
    </source>
</evidence>
<accession>A0A4C1V029</accession>
<evidence type="ECO:0000313" key="2">
    <source>
        <dbReference type="EMBL" id="GBP32075.1"/>
    </source>
</evidence>
<gene>
    <name evidence="2" type="ORF">EVAR_80841_1</name>
</gene>